<evidence type="ECO:0000313" key="1">
    <source>
        <dbReference type="EMBL" id="MCZ3365781.1"/>
    </source>
</evidence>
<evidence type="ECO:0000313" key="3">
    <source>
        <dbReference type="Proteomes" id="UP001068021"/>
    </source>
</evidence>
<comment type="caution">
    <text evidence="1">The sequence shown here is derived from an EMBL/GenBank/DDBJ whole genome shotgun (WGS) entry which is preliminary data.</text>
</comment>
<gene>
    <name evidence="2" type="ORF">O3H35_01190</name>
    <name evidence="1" type="ORF">O3H54_07775</name>
</gene>
<keyword evidence="3" id="KW-1185">Reference proteome</keyword>
<dbReference type="EMBL" id="JAPVER010000020">
    <property type="protein sequence ID" value="MCZ3365781.1"/>
    <property type="molecule type" value="Genomic_DNA"/>
</dbReference>
<dbReference type="RefSeq" id="WP_169740459.1">
    <property type="nucleotide sequence ID" value="NZ_JAPVER010000020.1"/>
</dbReference>
<name>A0A9E4ZX89_9EURY</name>
<accession>A0A9E4ZX89</accession>
<evidence type="ECO:0000313" key="2">
    <source>
        <dbReference type="EMBL" id="MCZ3371245.1"/>
    </source>
</evidence>
<organism evidence="1 3">
    <name type="scientific">Methanobacterium veterum</name>
    <dbReference type="NCBI Taxonomy" id="408577"/>
    <lineage>
        <taxon>Archaea</taxon>
        <taxon>Methanobacteriati</taxon>
        <taxon>Methanobacteriota</taxon>
        <taxon>Methanomada group</taxon>
        <taxon>Methanobacteria</taxon>
        <taxon>Methanobacteriales</taxon>
        <taxon>Methanobacteriaceae</taxon>
        <taxon>Methanobacterium</taxon>
    </lineage>
</organism>
<dbReference type="GeneID" id="300260580"/>
<dbReference type="AlphaFoldDB" id="A0A9E4ZX89"/>
<protein>
    <submittedName>
        <fullName evidence="1">Uncharacterized protein</fullName>
    </submittedName>
</protein>
<dbReference type="Proteomes" id="UP001074446">
    <property type="component" value="Unassembled WGS sequence"/>
</dbReference>
<proteinExistence type="predicted"/>
<sequence length="53" mass="6576">MFEEKIYINDVINKMGHVFERFRYLTRTRPLNEDQMKVINYHLSEIMKVLNEK</sequence>
<dbReference type="Proteomes" id="UP001068021">
    <property type="component" value="Unassembled WGS sequence"/>
</dbReference>
<reference evidence="1" key="1">
    <citation type="submission" date="2022-12" db="EMBL/GenBank/DDBJ databases">
        <title>Reclassification of two methanogenic archaea species isolated from the Kolyma lowland permafrost.</title>
        <authorList>
            <person name="Trubitsyn V.E."/>
            <person name="Rivkina E.M."/>
            <person name="Shcherbakova V.A."/>
        </authorList>
    </citation>
    <scope>NUCLEOTIDE SEQUENCE</scope>
    <source>
        <strain evidence="1">M2</strain>
        <strain evidence="2">MK4</strain>
    </source>
</reference>
<dbReference type="EMBL" id="JAPVES010000024">
    <property type="protein sequence ID" value="MCZ3371245.1"/>
    <property type="molecule type" value="Genomic_DNA"/>
</dbReference>